<name>A0A382JJK7_9ZZZZ</name>
<sequence>MSAEYTELWYPRRKPSVEHGRVGAQSNA</sequence>
<gene>
    <name evidence="1" type="ORF">METZ01_LOCUS264719</name>
</gene>
<organism evidence="1">
    <name type="scientific">marine metagenome</name>
    <dbReference type="NCBI Taxonomy" id="408172"/>
    <lineage>
        <taxon>unclassified sequences</taxon>
        <taxon>metagenomes</taxon>
        <taxon>ecological metagenomes</taxon>
    </lineage>
</organism>
<dbReference type="AlphaFoldDB" id="A0A382JJK7"/>
<evidence type="ECO:0000313" key="1">
    <source>
        <dbReference type="EMBL" id="SVC11865.1"/>
    </source>
</evidence>
<accession>A0A382JJK7</accession>
<reference evidence="1" key="1">
    <citation type="submission" date="2018-05" db="EMBL/GenBank/DDBJ databases">
        <authorList>
            <person name="Lanie J.A."/>
            <person name="Ng W.-L."/>
            <person name="Kazmierczak K.M."/>
            <person name="Andrzejewski T.M."/>
            <person name="Davidsen T.M."/>
            <person name="Wayne K.J."/>
            <person name="Tettelin H."/>
            <person name="Glass J.I."/>
            <person name="Rusch D."/>
            <person name="Podicherti R."/>
            <person name="Tsui H.-C.T."/>
            <person name="Winkler M.E."/>
        </authorList>
    </citation>
    <scope>NUCLEOTIDE SEQUENCE</scope>
</reference>
<dbReference type="EMBL" id="UINC01074554">
    <property type="protein sequence ID" value="SVC11865.1"/>
    <property type="molecule type" value="Genomic_DNA"/>
</dbReference>
<protein>
    <submittedName>
        <fullName evidence="1">Uncharacterized protein</fullName>
    </submittedName>
</protein>
<proteinExistence type="predicted"/>